<dbReference type="SUPFAM" id="SSF53328">
    <property type="entry name" value="Formyltransferase"/>
    <property type="match status" value="1"/>
</dbReference>
<evidence type="ECO:0000256" key="3">
    <source>
        <dbReference type="ARBA" id="ARBA00022679"/>
    </source>
</evidence>
<dbReference type="InterPro" id="IPR036477">
    <property type="entry name" value="Formyl_transf_N_sf"/>
</dbReference>
<keyword evidence="4" id="KW-0658">Purine biosynthesis</keyword>
<dbReference type="EMBL" id="UINC01064200">
    <property type="protein sequence ID" value="SVB92647.1"/>
    <property type="molecule type" value="Genomic_DNA"/>
</dbReference>
<evidence type="ECO:0000256" key="6">
    <source>
        <dbReference type="ARBA" id="ARBA00041324"/>
    </source>
</evidence>
<dbReference type="EC" id="2.1.2.2" evidence="2"/>
<comment type="similarity">
    <text evidence="5">Belongs to the GART family.</text>
</comment>
<comment type="pathway">
    <text evidence="1">Purine metabolism; IMP biosynthesis via de novo pathway; N(2)-formyl-N(1)-(5-phospho-D-ribosyl)glycinamide from N(1)-(5-phospho-D-ribosyl)glycinamide (10-formyl THF route): step 1/1.</text>
</comment>
<name>A0A382I0A1_9ZZZZ</name>
<feature type="domain" description="Formyl transferase N-terminal" evidence="9">
    <location>
        <begin position="2"/>
        <end position="167"/>
    </location>
</feature>
<proteinExistence type="inferred from homology"/>
<dbReference type="GO" id="GO:0006189">
    <property type="term" value="P:'de novo' IMP biosynthetic process"/>
    <property type="evidence" value="ECO:0007669"/>
    <property type="project" value="UniProtKB-UniPathway"/>
</dbReference>
<dbReference type="GO" id="GO:0005737">
    <property type="term" value="C:cytoplasm"/>
    <property type="evidence" value="ECO:0007669"/>
    <property type="project" value="TreeGrafter"/>
</dbReference>
<accession>A0A382I0A1</accession>
<dbReference type="PROSITE" id="PS00373">
    <property type="entry name" value="GART"/>
    <property type="match status" value="1"/>
</dbReference>
<dbReference type="PANTHER" id="PTHR43369:SF2">
    <property type="entry name" value="PHOSPHORIBOSYLGLYCINAMIDE FORMYLTRANSFERASE"/>
    <property type="match status" value="1"/>
</dbReference>
<dbReference type="Pfam" id="PF00551">
    <property type="entry name" value="Formyl_trans_N"/>
    <property type="match status" value="1"/>
</dbReference>
<comment type="catalytic activity">
    <reaction evidence="8">
        <text>N(1)-(5-phospho-beta-D-ribosyl)glycinamide + (6R)-10-formyltetrahydrofolate = N(2)-formyl-N(1)-(5-phospho-beta-D-ribosyl)glycinamide + (6S)-5,6,7,8-tetrahydrofolate + H(+)</text>
        <dbReference type="Rhea" id="RHEA:15053"/>
        <dbReference type="ChEBI" id="CHEBI:15378"/>
        <dbReference type="ChEBI" id="CHEBI:57453"/>
        <dbReference type="ChEBI" id="CHEBI:143788"/>
        <dbReference type="ChEBI" id="CHEBI:147286"/>
        <dbReference type="ChEBI" id="CHEBI:195366"/>
        <dbReference type="EC" id="2.1.2.2"/>
    </reaction>
</comment>
<dbReference type="PANTHER" id="PTHR43369">
    <property type="entry name" value="PHOSPHORIBOSYLGLYCINAMIDE FORMYLTRANSFERASE"/>
    <property type="match status" value="1"/>
</dbReference>
<dbReference type="InterPro" id="IPR004607">
    <property type="entry name" value="GART"/>
</dbReference>
<evidence type="ECO:0000256" key="1">
    <source>
        <dbReference type="ARBA" id="ARBA00005054"/>
    </source>
</evidence>
<dbReference type="AlphaFoldDB" id="A0A382I0A1"/>
<evidence type="ECO:0000256" key="4">
    <source>
        <dbReference type="ARBA" id="ARBA00022755"/>
    </source>
</evidence>
<keyword evidence="3" id="KW-0808">Transferase</keyword>
<gene>
    <name evidence="10" type="ORF">METZ01_LOCUS245501</name>
</gene>
<evidence type="ECO:0000259" key="9">
    <source>
        <dbReference type="Pfam" id="PF00551"/>
    </source>
</evidence>
<protein>
    <recommendedName>
        <fullName evidence="2">phosphoribosylglycinamide formyltransferase 1</fullName>
        <ecNumber evidence="2">2.1.2.2</ecNumber>
    </recommendedName>
    <alternativeName>
        <fullName evidence="7">5'-phosphoribosylglycinamide transformylase</fullName>
    </alternativeName>
    <alternativeName>
        <fullName evidence="6">GAR transformylase</fullName>
    </alternativeName>
</protein>
<evidence type="ECO:0000256" key="8">
    <source>
        <dbReference type="ARBA" id="ARBA00047664"/>
    </source>
</evidence>
<organism evidence="10">
    <name type="scientific">marine metagenome</name>
    <dbReference type="NCBI Taxonomy" id="408172"/>
    <lineage>
        <taxon>unclassified sequences</taxon>
        <taxon>metagenomes</taxon>
        <taxon>ecological metagenomes</taxon>
    </lineage>
</organism>
<dbReference type="GO" id="GO:0004644">
    <property type="term" value="F:phosphoribosylglycinamide formyltransferase activity"/>
    <property type="evidence" value="ECO:0007669"/>
    <property type="project" value="UniProtKB-EC"/>
</dbReference>
<sequence>MESLIKSTRDQNFSALITVIISDNELAPGISLAKKYNVPVEIFDKKKFNKSQFETNAQRVLLNYKIGIICLAGFMQILSKNFISMWQNRIINIHPSYLPKNKGLNPQKQVIDERAPFTGCTVHFVNEKVDSGKIILQEKVKVMQNDNVQRLSNRILQREHEIYPKALNQIASNMIRLKN</sequence>
<dbReference type="Gene3D" id="3.40.50.170">
    <property type="entry name" value="Formyl transferase, N-terminal domain"/>
    <property type="match status" value="1"/>
</dbReference>
<evidence type="ECO:0000313" key="10">
    <source>
        <dbReference type="EMBL" id="SVB92647.1"/>
    </source>
</evidence>
<dbReference type="NCBIfam" id="TIGR00639">
    <property type="entry name" value="PurN"/>
    <property type="match status" value="1"/>
</dbReference>
<evidence type="ECO:0000256" key="5">
    <source>
        <dbReference type="ARBA" id="ARBA00038440"/>
    </source>
</evidence>
<evidence type="ECO:0000256" key="2">
    <source>
        <dbReference type="ARBA" id="ARBA00012254"/>
    </source>
</evidence>
<dbReference type="UniPathway" id="UPA00074">
    <property type="reaction ID" value="UER00126"/>
</dbReference>
<reference evidence="10" key="1">
    <citation type="submission" date="2018-05" db="EMBL/GenBank/DDBJ databases">
        <authorList>
            <person name="Lanie J.A."/>
            <person name="Ng W.-L."/>
            <person name="Kazmierczak K.M."/>
            <person name="Andrzejewski T.M."/>
            <person name="Davidsen T.M."/>
            <person name="Wayne K.J."/>
            <person name="Tettelin H."/>
            <person name="Glass J.I."/>
            <person name="Rusch D."/>
            <person name="Podicherti R."/>
            <person name="Tsui H.-C.T."/>
            <person name="Winkler M.E."/>
        </authorList>
    </citation>
    <scope>NUCLEOTIDE SEQUENCE</scope>
</reference>
<dbReference type="CDD" id="cd08645">
    <property type="entry name" value="FMT_core_GART"/>
    <property type="match status" value="1"/>
</dbReference>
<evidence type="ECO:0000256" key="7">
    <source>
        <dbReference type="ARBA" id="ARBA00041682"/>
    </source>
</evidence>
<dbReference type="InterPro" id="IPR002376">
    <property type="entry name" value="Formyl_transf_N"/>
</dbReference>
<dbReference type="InterPro" id="IPR001555">
    <property type="entry name" value="GART_AS"/>
</dbReference>